<accession>A0A0F9QA74</accession>
<organism evidence="1">
    <name type="scientific">marine sediment metagenome</name>
    <dbReference type="NCBI Taxonomy" id="412755"/>
    <lineage>
        <taxon>unclassified sequences</taxon>
        <taxon>metagenomes</taxon>
        <taxon>ecological metagenomes</taxon>
    </lineage>
</organism>
<gene>
    <name evidence="1" type="ORF">LCGC14_0743680</name>
</gene>
<dbReference type="EMBL" id="LAZR01001766">
    <property type="protein sequence ID" value="KKN39414.1"/>
    <property type="molecule type" value="Genomic_DNA"/>
</dbReference>
<evidence type="ECO:0000313" key="1">
    <source>
        <dbReference type="EMBL" id="KKN39414.1"/>
    </source>
</evidence>
<proteinExistence type="predicted"/>
<protein>
    <submittedName>
        <fullName evidence="1">Uncharacterized protein</fullName>
    </submittedName>
</protein>
<sequence>MQALGIMAFLIMGGLVGDSLLSILPQPHVQSGFRNYV</sequence>
<dbReference type="AlphaFoldDB" id="A0A0F9QA74"/>
<comment type="caution">
    <text evidence="1">The sequence shown here is derived from an EMBL/GenBank/DDBJ whole genome shotgun (WGS) entry which is preliminary data.</text>
</comment>
<reference evidence="1" key="1">
    <citation type="journal article" date="2015" name="Nature">
        <title>Complex archaea that bridge the gap between prokaryotes and eukaryotes.</title>
        <authorList>
            <person name="Spang A."/>
            <person name="Saw J.H."/>
            <person name="Jorgensen S.L."/>
            <person name="Zaremba-Niedzwiedzka K."/>
            <person name="Martijn J."/>
            <person name="Lind A.E."/>
            <person name="van Eijk R."/>
            <person name="Schleper C."/>
            <person name="Guy L."/>
            <person name="Ettema T.J."/>
        </authorList>
    </citation>
    <scope>NUCLEOTIDE SEQUENCE</scope>
</reference>
<name>A0A0F9QA74_9ZZZZ</name>